<dbReference type="AlphaFoldDB" id="A0A9D7XP38"/>
<keyword evidence="1" id="KW-1133">Transmembrane helix</keyword>
<dbReference type="Pfam" id="PF23357">
    <property type="entry name" value="DUF7088"/>
    <property type="match status" value="1"/>
</dbReference>
<comment type="caution">
    <text evidence="4">The sequence shown here is derived from an EMBL/GenBank/DDBJ whole genome shotgun (WGS) entry which is preliminary data.</text>
</comment>
<accession>A0A9D7XP38</accession>
<evidence type="ECO:0000313" key="5">
    <source>
        <dbReference type="Proteomes" id="UP000808337"/>
    </source>
</evidence>
<dbReference type="InterPro" id="IPR019196">
    <property type="entry name" value="ABC_transp_unknown"/>
</dbReference>
<evidence type="ECO:0000259" key="3">
    <source>
        <dbReference type="Pfam" id="PF23357"/>
    </source>
</evidence>
<feature type="domain" description="DUF7088" evidence="3">
    <location>
        <begin position="34"/>
        <end position="138"/>
    </location>
</feature>
<keyword evidence="1" id="KW-0812">Transmembrane</keyword>
<feature type="transmembrane region" description="Helical" evidence="1">
    <location>
        <begin position="464"/>
        <end position="482"/>
    </location>
</feature>
<proteinExistence type="predicted"/>
<dbReference type="Pfam" id="PF09822">
    <property type="entry name" value="ABC_transp_aux"/>
    <property type="match status" value="1"/>
</dbReference>
<evidence type="ECO:0000259" key="2">
    <source>
        <dbReference type="Pfam" id="PF09822"/>
    </source>
</evidence>
<protein>
    <submittedName>
        <fullName evidence="4">GldG family protein</fullName>
    </submittedName>
</protein>
<dbReference type="EMBL" id="JADKGY010000029">
    <property type="protein sequence ID" value="MBK9984084.1"/>
    <property type="molecule type" value="Genomic_DNA"/>
</dbReference>
<evidence type="ECO:0000256" key="1">
    <source>
        <dbReference type="SAM" id="Phobius"/>
    </source>
</evidence>
<keyword evidence="1" id="KW-0472">Membrane</keyword>
<dbReference type="InterPro" id="IPR055396">
    <property type="entry name" value="DUF7088"/>
</dbReference>
<gene>
    <name evidence="4" type="ORF">IPP15_17230</name>
</gene>
<feature type="transmembrane region" description="Helical" evidence="1">
    <location>
        <begin position="7"/>
        <end position="27"/>
    </location>
</feature>
<name>A0A9D7XP38_9BACT</name>
<reference evidence="4 5" key="1">
    <citation type="submission" date="2020-10" db="EMBL/GenBank/DDBJ databases">
        <title>Connecting structure to function with the recovery of over 1000 high-quality activated sludge metagenome-assembled genomes encoding full-length rRNA genes using long-read sequencing.</title>
        <authorList>
            <person name="Singleton C.M."/>
            <person name="Petriglieri F."/>
            <person name="Kristensen J.M."/>
            <person name="Kirkegaard R.H."/>
            <person name="Michaelsen T.Y."/>
            <person name="Andersen M.H."/>
            <person name="Karst S.M."/>
            <person name="Dueholm M.S."/>
            <person name="Nielsen P.H."/>
            <person name="Albertsen M."/>
        </authorList>
    </citation>
    <scope>NUCLEOTIDE SEQUENCE [LARGE SCALE GENOMIC DNA]</scope>
    <source>
        <strain evidence="4">Ribe_18-Q3-R11-54_MAXAC.273</strain>
    </source>
</reference>
<organism evidence="4 5">
    <name type="scientific">Candidatus Opimibacter skivensis</name>
    <dbReference type="NCBI Taxonomy" id="2982028"/>
    <lineage>
        <taxon>Bacteria</taxon>
        <taxon>Pseudomonadati</taxon>
        <taxon>Bacteroidota</taxon>
        <taxon>Saprospiria</taxon>
        <taxon>Saprospirales</taxon>
        <taxon>Saprospiraceae</taxon>
        <taxon>Candidatus Opimibacter</taxon>
    </lineage>
</organism>
<evidence type="ECO:0000313" key="4">
    <source>
        <dbReference type="EMBL" id="MBK9984084.1"/>
    </source>
</evidence>
<feature type="domain" description="ABC-type uncharacterised transport system" evidence="2">
    <location>
        <begin position="171"/>
        <end position="414"/>
    </location>
</feature>
<sequence>MRKDNKLSILLVIGIVAIVFLLSREFFFRIDLTEDKEFTMSKATKSILHNLEDPVTVKAYFSENLPAEFERVKTDFQNLLIEYNNISKGKVNYQFINPGTDQAKEQEAAQNGIQPILINVREKDEASQKKAYMGAVVEYGDQKEVLPFINQQSPMEYDLTTAIKKISVKDKPSLGILQGNGEPQMQELNQVAKALSVIYTIESVDLSKGEPIAERVKALLIVNPVDSIPDAQFKLLDDYLAKGGKIIAAVNAVTGDFSTATGSAVNNNILKWLTSHGITIDPTFVVDASCGKVSVQQRIGNFNIPTQINFPYLPLIKTFSNHPVTTGIEAVLFQFASPIKFQSTDGSLFTILVTSSNKAGTLSVPLQFDVQKQWTQADFPLSNITLGGVVEGLMQNQDSKLVVFSDGDFVVSKEGNLNPDNVNLMLNTVEWLVDKSGLAELRDKGIVYRPIKDLEEGKRTFTKYFNFLLPLALVGVVGIWRSQRTRRKRIQRMEEKYV</sequence>
<dbReference type="Proteomes" id="UP000808337">
    <property type="component" value="Unassembled WGS sequence"/>
</dbReference>